<evidence type="ECO:0000313" key="2">
    <source>
        <dbReference type="EMBL" id="CAK0877570.1"/>
    </source>
</evidence>
<feature type="region of interest" description="Disordered" evidence="1">
    <location>
        <begin position="1"/>
        <end position="59"/>
    </location>
</feature>
<sequence length="151" mass="15964">MSQGSPRPSRMSKILEPRALDTAMSPSPRRAAAMEAKASGIDVPAARNTRPINSVGMPAMHPKRVAESTIRYESTATLRVLPGVALALAEGVPGFSRQLGAAGAVWASRGALWRPWVSPCTSPGDSRPGAPLATPEMLRREAKKQAQGLRS</sequence>
<comment type="caution">
    <text evidence="2">The sequence shown here is derived from an EMBL/GenBank/DDBJ whole genome shotgun (WGS) entry which is preliminary data.</text>
</comment>
<dbReference type="EMBL" id="CAUYUJ010017752">
    <property type="protein sequence ID" value="CAK0877570.1"/>
    <property type="molecule type" value="Genomic_DNA"/>
</dbReference>
<evidence type="ECO:0000256" key="1">
    <source>
        <dbReference type="SAM" id="MobiDB-lite"/>
    </source>
</evidence>
<dbReference type="Proteomes" id="UP001189429">
    <property type="component" value="Unassembled WGS sequence"/>
</dbReference>
<proteinExistence type="predicted"/>
<accession>A0ABN9VYE0</accession>
<name>A0ABN9VYE0_9DINO</name>
<reference evidence="2" key="1">
    <citation type="submission" date="2023-10" db="EMBL/GenBank/DDBJ databases">
        <authorList>
            <person name="Chen Y."/>
            <person name="Shah S."/>
            <person name="Dougan E. K."/>
            <person name="Thang M."/>
            <person name="Chan C."/>
        </authorList>
    </citation>
    <scope>NUCLEOTIDE SEQUENCE [LARGE SCALE GENOMIC DNA]</scope>
</reference>
<evidence type="ECO:0000313" key="3">
    <source>
        <dbReference type="Proteomes" id="UP001189429"/>
    </source>
</evidence>
<protein>
    <submittedName>
        <fullName evidence="2">Uncharacterized protein</fullName>
    </submittedName>
</protein>
<organism evidence="2 3">
    <name type="scientific">Prorocentrum cordatum</name>
    <dbReference type="NCBI Taxonomy" id="2364126"/>
    <lineage>
        <taxon>Eukaryota</taxon>
        <taxon>Sar</taxon>
        <taxon>Alveolata</taxon>
        <taxon>Dinophyceae</taxon>
        <taxon>Prorocentrales</taxon>
        <taxon>Prorocentraceae</taxon>
        <taxon>Prorocentrum</taxon>
    </lineage>
</organism>
<gene>
    <name evidence="2" type="ORF">PCOR1329_LOCUS61599</name>
</gene>
<feature type="region of interest" description="Disordered" evidence="1">
    <location>
        <begin position="119"/>
        <end position="151"/>
    </location>
</feature>
<keyword evidence="3" id="KW-1185">Reference proteome</keyword>